<evidence type="ECO:0000313" key="2">
    <source>
        <dbReference type="Proteomes" id="UP001200271"/>
    </source>
</evidence>
<feature type="non-terminal residue" evidence="1">
    <location>
        <position position="33"/>
    </location>
</feature>
<sequence length="33" mass="3665">MLNADLKQQLKQLLELMEGNVEFVASLGSDDKS</sequence>
<accession>A0AAW4Y857</accession>
<dbReference type="AlphaFoldDB" id="A0AAW4Y857"/>
<dbReference type="EMBL" id="JAIUEN010000074">
    <property type="protein sequence ID" value="MCE3362579.1"/>
    <property type="molecule type" value="Genomic_DNA"/>
</dbReference>
<evidence type="ECO:0000313" key="1">
    <source>
        <dbReference type="EMBL" id="MCE3362579.1"/>
    </source>
</evidence>
<reference evidence="1" key="2">
    <citation type="submission" date="2023-08" db="EMBL/GenBank/DDBJ databases">
        <authorList>
            <person name="Zhao H."/>
            <person name="Wang X."/>
        </authorList>
    </citation>
    <scope>NUCLEOTIDE SEQUENCE</scope>
    <source>
        <strain evidence="1">NC-4</strain>
    </source>
</reference>
<protein>
    <submittedName>
        <fullName evidence="1">Uncharacterized protein</fullName>
    </submittedName>
</protein>
<dbReference type="Proteomes" id="UP001200271">
    <property type="component" value="Unassembled WGS sequence"/>
</dbReference>
<reference evidence="1" key="1">
    <citation type="journal article" date="2021" name="Front Med (Lausanne)">
        <title>The Prevalence and Determinants of Fusidic Acid Resistance Among Methicillin-Resistant Staphylococcus aureus Clinical Isolates in China.</title>
        <authorList>
            <person name="Zhao H."/>
            <person name="Wang X."/>
            <person name="Wang B."/>
            <person name="Xu Y."/>
            <person name="Rao L."/>
            <person name="Wan B."/>
            <person name="Guo Y."/>
            <person name="Wu X."/>
            <person name="Yu J."/>
            <person name="Chen L."/>
            <person name="Li M."/>
            <person name="Yu F."/>
        </authorList>
    </citation>
    <scope>NUCLEOTIDE SEQUENCE</scope>
    <source>
        <strain evidence="1">NC-4</strain>
    </source>
</reference>
<gene>
    <name evidence="1" type="ORF">LB359_09530</name>
</gene>
<proteinExistence type="predicted"/>
<comment type="caution">
    <text evidence="1">The sequence shown here is derived from an EMBL/GenBank/DDBJ whole genome shotgun (WGS) entry which is preliminary data.</text>
</comment>
<organism evidence="1 2">
    <name type="scientific">Staphylococcus aureus</name>
    <dbReference type="NCBI Taxonomy" id="1280"/>
    <lineage>
        <taxon>Bacteria</taxon>
        <taxon>Bacillati</taxon>
        <taxon>Bacillota</taxon>
        <taxon>Bacilli</taxon>
        <taxon>Bacillales</taxon>
        <taxon>Staphylococcaceae</taxon>
        <taxon>Staphylococcus</taxon>
    </lineage>
</organism>
<name>A0AAW4Y857_STAAU</name>